<name>A0A1E3QNJ4_9ASCO</name>
<dbReference type="GO" id="GO:0005771">
    <property type="term" value="C:multivesicular body"/>
    <property type="evidence" value="ECO:0007669"/>
    <property type="project" value="TreeGrafter"/>
</dbReference>
<evidence type="ECO:0000256" key="1">
    <source>
        <dbReference type="ARBA" id="ARBA00004177"/>
    </source>
</evidence>
<dbReference type="Proteomes" id="UP000094336">
    <property type="component" value="Unassembled WGS sequence"/>
</dbReference>
<dbReference type="GeneID" id="30147132"/>
<evidence type="ECO:0000256" key="4">
    <source>
        <dbReference type="ARBA" id="ARBA00040017"/>
    </source>
</evidence>
<keyword evidence="3" id="KW-0967">Endosome</keyword>
<dbReference type="OrthoDB" id="10250120at2759"/>
<organism evidence="7 8">
    <name type="scientific">Babjeviella inositovora NRRL Y-12698</name>
    <dbReference type="NCBI Taxonomy" id="984486"/>
    <lineage>
        <taxon>Eukaryota</taxon>
        <taxon>Fungi</taxon>
        <taxon>Dikarya</taxon>
        <taxon>Ascomycota</taxon>
        <taxon>Saccharomycotina</taxon>
        <taxon>Pichiomycetes</taxon>
        <taxon>Serinales incertae sedis</taxon>
        <taxon>Babjeviella</taxon>
    </lineage>
</organism>
<dbReference type="EMBL" id="KV454433">
    <property type="protein sequence ID" value="ODQ79276.1"/>
    <property type="molecule type" value="Genomic_DNA"/>
</dbReference>
<dbReference type="GO" id="GO:0000815">
    <property type="term" value="C:ESCRT III complex"/>
    <property type="evidence" value="ECO:0007669"/>
    <property type="project" value="TreeGrafter"/>
</dbReference>
<protein>
    <recommendedName>
        <fullName evidence="4">Vacuolar-sorting protein SNF7</fullName>
    </recommendedName>
    <alternativeName>
        <fullName evidence="5">Vacuolar protein-sorting-associated protein 32</fullName>
    </alternativeName>
</protein>
<feature type="coiled-coil region" evidence="6">
    <location>
        <begin position="269"/>
        <end position="297"/>
    </location>
</feature>
<accession>A0A1E3QNJ4</accession>
<sequence>MSSSAVWQSQIDQHPAFTPTRIPSLYSDFTHLKETNPEGYAANLRAWKSLLLGYPKFVFTGGNELLQALVRNGNHPLHVDSALDKSVTENSLVPLSVYERHTSYYDSQKMSVGKLLGWFSLQVGFGVYHSAVKSPSTTSNWLKQDSYINIRKLEGFCADVVLPVVKRHSGTRAWVVQKDVLFEAIEAEMEARTKGERKENRASKLDLRDFGVLLTYLTRDVKVCVRQGTIFKFSERISVSMDLSILVAEEPPLEITEQDVSMLSIRSTLSQLERHQKDLHERILEKETQIKEQLQKKNLPQAKLQLKSKMLLLNSLEKSTASHNQILEVVAKIDESSNNLQVLQALEQSRTVLKELSRQAGSLELIDELMGEISDEVENVNEVSERLAMQELRDVEVDEEFESMVQEEAMKKQRLDKKGVISGQASEVDALLAPLEALEAGKHAPEDDIGKVAEIAN</sequence>
<dbReference type="GO" id="GO:0006900">
    <property type="term" value="P:vesicle budding from membrane"/>
    <property type="evidence" value="ECO:0007669"/>
    <property type="project" value="TreeGrafter"/>
</dbReference>
<evidence type="ECO:0000256" key="3">
    <source>
        <dbReference type="ARBA" id="ARBA00022753"/>
    </source>
</evidence>
<dbReference type="Gene3D" id="6.10.140.1230">
    <property type="match status" value="1"/>
</dbReference>
<evidence type="ECO:0000256" key="6">
    <source>
        <dbReference type="SAM" id="Coils"/>
    </source>
</evidence>
<proteinExistence type="inferred from homology"/>
<comment type="similarity">
    <text evidence="2">Belongs to the SNF7 family.</text>
</comment>
<evidence type="ECO:0000313" key="7">
    <source>
        <dbReference type="EMBL" id="ODQ79276.1"/>
    </source>
</evidence>
<dbReference type="GO" id="GO:0032511">
    <property type="term" value="P:late endosome to vacuole transport via multivesicular body sorting pathway"/>
    <property type="evidence" value="ECO:0007669"/>
    <property type="project" value="TreeGrafter"/>
</dbReference>
<dbReference type="RefSeq" id="XP_018984604.1">
    <property type="nucleotide sequence ID" value="XM_019129279.1"/>
</dbReference>
<dbReference type="Pfam" id="PF03357">
    <property type="entry name" value="Snf7"/>
    <property type="match status" value="1"/>
</dbReference>
<dbReference type="AlphaFoldDB" id="A0A1E3QNJ4"/>
<evidence type="ECO:0000256" key="2">
    <source>
        <dbReference type="ARBA" id="ARBA00006190"/>
    </source>
</evidence>
<dbReference type="InterPro" id="IPR005024">
    <property type="entry name" value="Snf7_fam"/>
</dbReference>
<reference evidence="8" key="1">
    <citation type="submission" date="2016-05" db="EMBL/GenBank/DDBJ databases">
        <title>Comparative genomics of biotechnologically important yeasts.</title>
        <authorList>
            <consortium name="DOE Joint Genome Institute"/>
            <person name="Riley R."/>
            <person name="Haridas S."/>
            <person name="Wolfe K.H."/>
            <person name="Lopes M.R."/>
            <person name="Hittinger C.T."/>
            <person name="Goker M."/>
            <person name="Salamov A."/>
            <person name="Wisecaver J."/>
            <person name="Long T.M."/>
            <person name="Aerts A.L."/>
            <person name="Barry K."/>
            <person name="Choi C."/>
            <person name="Clum A."/>
            <person name="Coughlan A.Y."/>
            <person name="Deshpande S."/>
            <person name="Douglass A.P."/>
            <person name="Hanson S.J."/>
            <person name="Klenk H.-P."/>
            <person name="Labutti K."/>
            <person name="Lapidus A."/>
            <person name="Lindquist E."/>
            <person name="Lipzen A."/>
            <person name="Meier-Kolthoff J.P."/>
            <person name="Ohm R.A."/>
            <person name="Otillar R.P."/>
            <person name="Pangilinan J."/>
            <person name="Peng Y."/>
            <person name="Rokas A."/>
            <person name="Rosa C.A."/>
            <person name="Scheuner C."/>
            <person name="Sibirny A.A."/>
            <person name="Slot J.C."/>
            <person name="Stielow J.B."/>
            <person name="Sun H."/>
            <person name="Kurtzman C.P."/>
            <person name="Blackwell M."/>
            <person name="Grigoriev I.V."/>
            <person name="Jeffries T.W."/>
        </authorList>
    </citation>
    <scope>NUCLEOTIDE SEQUENCE [LARGE SCALE GENOMIC DNA]</scope>
    <source>
        <strain evidence="8">NRRL Y-12698</strain>
    </source>
</reference>
<evidence type="ECO:0000256" key="5">
    <source>
        <dbReference type="ARBA" id="ARBA00042586"/>
    </source>
</evidence>
<keyword evidence="6" id="KW-0175">Coiled coil</keyword>
<gene>
    <name evidence="7" type="ORF">BABINDRAFT_162309</name>
</gene>
<comment type="subcellular location">
    <subcellularLocation>
        <location evidence="1">Endosome</location>
    </subcellularLocation>
</comment>
<dbReference type="STRING" id="984486.A0A1E3QNJ4"/>
<dbReference type="GO" id="GO:0009898">
    <property type="term" value="C:cytoplasmic side of plasma membrane"/>
    <property type="evidence" value="ECO:0007669"/>
    <property type="project" value="TreeGrafter"/>
</dbReference>
<evidence type="ECO:0000313" key="8">
    <source>
        <dbReference type="Proteomes" id="UP000094336"/>
    </source>
</evidence>
<dbReference type="PANTHER" id="PTHR22761">
    <property type="entry name" value="CHARGED MULTIVESICULAR BODY PROTEIN"/>
    <property type="match status" value="1"/>
</dbReference>
<dbReference type="PANTHER" id="PTHR22761:SF10">
    <property type="entry name" value="GH13992P"/>
    <property type="match status" value="1"/>
</dbReference>
<keyword evidence="8" id="KW-1185">Reference proteome</keyword>